<evidence type="ECO:0000256" key="1">
    <source>
        <dbReference type="ARBA" id="ARBA00004196"/>
    </source>
</evidence>
<proteinExistence type="predicted"/>
<dbReference type="Gene3D" id="2.160.20.10">
    <property type="entry name" value="Single-stranded right-handed beta-helix, Pectin lyase-like"/>
    <property type="match status" value="1"/>
</dbReference>
<evidence type="ECO:0000313" key="11">
    <source>
        <dbReference type="Proteomes" id="UP000067738"/>
    </source>
</evidence>
<dbReference type="Gene3D" id="2.60.40.10">
    <property type="entry name" value="Immunoglobulins"/>
    <property type="match status" value="2"/>
</dbReference>
<comment type="subcellular location">
    <subcellularLocation>
        <location evidence="1">Cell envelope</location>
    </subcellularLocation>
    <subcellularLocation>
        <location evidence="2">Cell outer membrane</location>
    </subcellularLocation>
    <subcellularLocation>
        <location evidence="3">Secreted</location>
    </subcellularLocation>
</comment>
<keyword evidence="11" id="KW-1185">Reference proteome</keyword>
<dbReference type="InterPro" id="IPR011050">
    <property type="entry name" value="Pectin_lyase_fold/virulence"/>
</dbReference>
<organism evidence="10 11">
    <name type="scientific">Methanobrevibacter millerae</name>
    <dbReference type="NCBI Taxonomy" id="230361"/>
    <lineage>
        <taxon>Archaea</taxon>
        <taxon>Methanobacteriati</taxon>
        <taxon>Methanobacteriota</taxon>
        <taxon>Methanomada group</taxon>
        <taxon>Methanobacteria</taxon>
        <taxon>Methanobacteriales</taxon>
        <taxon>Methanobacteriaceae</taxon>
        <taxon>Methanobrevibacter</taxon>
    </lineage>
</organism>
<dbReference type="EMBL" id="CP011266">
    <property type="protein sequence ID" value="ALT68073.1"/>
    <property type="molecule type" value="Genomic_DNA"/>
</dbReference>
<sequence>MKRKFFIVICLVVFIVSVVAVSATEDINQTIIDDTLSVSIDNELSAKDAGTFTALQEKINNAQAGSTITLNNDYLRDDSSDPNRIRIDKALTINGNGHKIDVDGSYYGQSRIFYITSSNVVLNDIDFLNAYVMGHYSEAGSYNGGAIYSEKNLVLNNCNFINCYIQDGCGAAVYSSADVTINRCTFTKNSGNSNSGYTASSVISAKNVFANACSFYDNDYTIAIDSDNDLTVENSIFRNNTGALNAWGKVNVKKSDFINNDAYPNNHGDGGAIAAAGDVKVEDSTFTGNHGDLGGAISLGGNAEIYNCKFINNSATRAGGAVYLGKESEVSLVNSNFTKNSAGTGGAIFINGKNHILHSLNFIENSASYGGALTYGECINTVVNNCNFIKNSANSYGGAIYFDYVFNYIENCYFADNYCWSGEMISFDESLGLIYEEGNLVSKISNIKIEQNLSNLYSEGISLKDNILTVHGYYNGNFLSGDITLNIAGKTFKKSLDSKGLASFDLNGLSGGIHDATISCVGGIGGSTSEFTIPIPIESSTKLDVPDVTKNYGGSERLEVTLTEGGSPVANANVNININGVDYTRTTDANGKASLGLNLNAGSYDATVTYKDISTKAKVVINKLTTKNTLSYAKNSHNSVTLTALIDPSTASGDVVFTVNGKDYSAKVNGGKATYTLNNLAVGSYEAKATYSGDINHKSSSSTSVKFTVEDVKIEVSAPDLTKYYNGSERFVVTVKEDYKAVVGKNVTINLNGRSYIRTTDSDGQASMAINLNSGKYKITTEYGGIKVYSTVTVKDTVISNDFTKIFRNDTQYYATFVDSQGNVLKNTPVRLNINGVYYTRTTSDQGIAKMNINLNPGTYILTAENPASGEQHTTVITVLPSIVENHDLTKYYRNESKYTLRILDGNGKPVNAGVTVKLNINGVFYERKTNASGYINMNINLIPGTYIVTAEYNGLRASNTVKVLPILSAKDVNMKYRDGTKFEAKLLNGKGNPFANQKITFNINGVFYERITDANGIARLNINLMAGEYIITSMYENGAALSNKVTISS</sequence>
<evidence type="ECO:0000256" key="4">
    <source>
        <dbReference type="ARBA" id="ARBA00022525"/>
    </source>
</evidence>
<keyword evidence="5" id="KW-0732">Signal</keyword>
<dbReference type="AlphaFoldDB" id="A0A0U3DNS3"/>
<keyword evidence="4" id="KW-0964">Secreted</keyword>
<gene>
    <name evidence="10" type="ORF">sm9_0271</name>
</gene>
<dbReference type="SUPFAM" id="SSF51126">
    <property type="entry name" value="Pectin lyase-like"/>
    <property type="match status" value="2"/>
</dbReference>
<keyword evidence="7" id="KW-0998">Cell outer membrane</keyword>
<dbReference type="InterPro" id="IPR006626">
    <property type="entry name" value="PbH1"/>
</dbReference>
<keyword evidence="6" id="KW-0472">Membrane</keyword>
<accession>A0A0U3DNS3</accession>
<dbReference type="InterPro" id="IPR012334">
    <property type="entry name" value="Pectin_lyas_fold"/>
</dbReference>
<dbReference type="InterPro" id="IPR013783">
    <property type="entry name" value="Ig-like_fold"/>
</dbReference>
<evidence type="ECO:0000313" key="10">
    <source>
        <dbReference type="EMBL" id="ALT68073.1"/>
    </source>
</evidence>
<evidence type="ECO:0000259" key="9">
    <source>
        <dbReference type="Pfam" id="PF16640"/>
    </source>
</evidence>
<evidence type="ECO:0000256" key="7">
    <source>
        <dbReference type="ARBA" id="ARBA00023237"/>
    </source>
</evidence>
<evidence type="ECO:0000256" key="2">
    <source>
        <dbReference type="ARBA" id="ARBA00004442"/>
    </source>
</evidence>
<dbReference type="KEGG" id="mmil:sm9_0271"/>
<dbReference type="Pfam" id="PF02415">
    <property type="entry name" value="Chlam_PMP"/>
    <property type="match status" value="1"/>
</dbReference>
<dbReference type="GeneID" id="26735247"/>
<dbReference type="Pfam" id="PF13229">
    <property type="entry name" value="Beta_helix"/>
    <property type="match status" value="1"/>
</dbReference>
<dbReference type="OrthoDB" id="78475at2157"/>
<dbReference type="InterPro" id="IPR039448">
    <property type="entry name" value="Beta_helix"/>
</dbReference>
<dbReference type="InterPro" id="IPR003368">
    <property type="entry name" value="POMP_repeat"/>
</dbReference>
<dbReference type="PANTHER" id="PTHR11319">
    <property type="entry name" value="G PROTEIN-COUPLED RECEPTOR-RELATED"/>
    <property type="match status" value="1"/>
</dbReference>
<dbReference type="Pfam" id="PF16640">
    <property type="entry name" value="Big_3_5"/>
    <property type="match status" value="1"/>
</dbReference>
<dbReference type="Proteomes" id="UP000067738">
    <property type="component" value="Chromosome"/>
</dbReference>
<feature type="domain" description="Right handed beta helix" evidence="8">
    <location>
        <begin position="207"/>
        <end position="357"/>
    </location>
</feature>
<dbReference type="PANTHER" id="PTHR11319:SF35">
    <property type="entry name" value="OUTER MEMBRANE PROTEIN PMPC-RELATED"/>
    <property type="match status" value="1"/>
</dbReference>
<protein>
    <submittedName>
        <fullName evidence="10">Adhesin-like protein</fullName>
    </submittedName>
</protein>
<dbReference type="PATRIC" id="fig|230361.4.peg.284"/>
<reference evidence="10 11" key="1">
    <citation type="submission" date="2015-04" db="EMBL/GenBank/DDBJ databases">
        <title>The complete genome sequence of the rumen methanogen Methanobrevibacter millerae SM9.</title>
        <authorList>
            <person name="Leahy S.C."/>
            <person name="Kelly W.J."/>
            <person name="Pacheco D.M."/>
            <person name="Li D."/>
            <person name="Altermann E."/>
            <person name="Attwood G.T."/>
        </authorList>
    </citation>
    <scope>NUCLEOTIDE SEQUENCE [LARGE SCALE GENOMIC DNA]</scope>
    <source>
        <strain evidence="10 11">SM9</strain>
    </source>
</reference>
<name>A0A0U3DNS3_9EURY</name>
<evidence type="ECO:0000256" key="3">
    <source>
        <dbReference type="ARBA" id="ARBA00004613"/>
    </source>
</evidence>
<dbReference type="GO" id="GO:0005576">
    <property type="term" value="C:extracellular region"/>
    <property type="evidence" value="ECO:0007669"/>
    <property type="project" value="UniProtKB-SubCell"/>
</dbReference>
<dbReference type="InterPro" id="IPR032109">
    <property type="entry name" value="Big_3_5"/>
</dbReference>
<dbReference type="Gene3D" id="2.60.40.1120">
    <property type="entry name" value="Carboxypeptidase-like, regulatory domain"/>
    <property type="match status" value="1"/>
</dbReference>
<evidence type="ECO:0000256" key="5">
    <source>
        <dbReference type="ARBA" id="ARBA00022729"/>
    </source>
</evidence>
<dbReference type="NCBIfam" id="TIGR01376">
    <property type="entry name" value="POMP_repeat"/>
    <property type="match status" value="1"/>
</dbReference>
<feature type="domain" description="Bacterial Ig-like" evidence="9">
    <location>
        <begin position="637"/>
        <end position="709"/>
    </location>
</feature>
<evidence type="ECO:0000259" key="8">
    <source>
        <dbReference type="Pfam" id="PF13229"/>
    </source>
</evidence>
<dbReference type="RefSeq" id="WP_058738425.1">
    <property type="nucleotide sequence ID" value="NZ_CP011266.1"/>
</dbReference>
<evidence type="ECO:0000256" key="6">
    <source>
        <dbReference type="ARBA" id="ARBA00023136"/>
    </source>
</evidence>
<dbReference type="SMART" id="SM00710">
    <property type="entry name" value="PbH1"/>
    <property type="match status" value="9"/>
</dbReference>